<dbReference type="AlphaFoldDB" id="A0AAV7JD32"/>
<accession>A0AAV7JD32</accession>
<feature type="transmembrane region" description="Helical" evidence="1">
    <location>
        <begin position="20"/>
        <end position="48"/>
    </location>
</feature>
<evidence type="ECO:0008006" key="4">
    <source>
        <dbReference type="Google" id="ProtNLM"/>
    </source>
</evidence>
<feature type="transmembrane region" description="Helical" evidence="1">
    <location>
        <begin position="207"/>
        <end position="229"/>
    </location>
</feature>
<keyword evidence="1" id="KW-1133">Transmembrane helix</keyword>
<feature type="transmembrane region" description="Helical" evidence="1">
    <location>
        <begin position="146"/>
        <end position="170"/>
    </location>
</feature>
<reference evidence="2 3" key="1">
    <citation type="journal article" date="2023" name="BMC Biol.">
        <title>The compact genome of the sponge Oopsacas minuta (Hexactinellida) is lacking key metazoan core genes.</title>
        <authorList>
            <person name="Santini S."/>
            <person name="Schenkelaars Q."/>
            <person name="Jourda C."/>
            <person name="Duchesne M."/>
            <person name="Belahbib H."/>
            <person name="Rocher C."/>
            <person name="Selva M."/>
            <person name="Riesgo A."/>
            <person name="Vervoort M."/>
            <person name="Leys S.P."/>
            <person name="Kodjabachian L."/>
            <person name="Le Bivic A."/>
            <person name="Borchiellini C."/>
            <person name="Claverie J.M."/>
            <person name="Renard E."/>
        </authorList>
    </citation>
    <scope>NUCLEOTIDE SEQUENCE [LARGE SCALE GENOMIC DNA]</scope>
    <source>
        <strain evidence="2">SPO-2</strain>
    </source>
</reference>
<keyword evidence="3" id="KW-1185">Reference proteome</keyword>
<organism evidence="2 3">
    <name type="scientific">Oopsacas minuta</name>
    <dbReference type="NCBI Taxonomy" id="111878"/>
    <lineage>
        <taxon>Eukaryota</taxon>
        <taxon>Metazoa</taxon>
        <taxon>Porifera</taxon>
        <taxon>Hexactinellida</taxon>
        <taxon>Hexasterophora</taxon>
        <taxon>Lyssacinosida</taxon>
        <taxon>Leucopsacidae</taxon>
        <taxon>Oopsacas</taxon>
    </lineage>
</organism>
<feature type="transmembrane region" description="Helical" evidence="1">
    <location>
        <begin position="332"/>
        <end position="355"/>
    </location>
</feature>
<feature type="transmembrane region" description="Helical" evidence="1">
    <location>
        <begin position="182"/>
        <end position="201"/>
    </location>
</feature>
<keyword evidence="1" id="KW-0472">Membrane</keyword>
<proteinExistence type="predicted"/>
<feature type="transmembrane region" description="Helical" evidence="1">
    <location>
        <begin position="270"/>
        <end position="297"/>
    </location>
</feature>
<dbReference type="EMBL" id="JAKMXF010000354">
    <property type="protein sequence ID" value="KAI6646687.1"/>
    <property type="molecule type" value="Genomic_DNA"/>
</dbReference>
<sequence>MIELNNIDVNEVILKLKIIITYASMVPAAIVLGLLIFWALNTSVFLNFTRKRLRRLKENCIDGYTIKLRQNVQFNYYKFSMVIILIIIEMSALIFPVVNHVIYDKHFNSQDSLVCIEGCCLKNWTFVDEIERLGKYKYLSCLIDSLTFVALFCAYCLFAIIMLFCQFAYIEKKEERKKLVRSIKWMIATLIPSSLILLVLLALPQTILLGSLIYAIVSLIFIPIILMYYKKLKRMRRQHLTDLVYECYNDTSLLNREAHNQKWAEIGAEFIISTMGILQIFNIFEMIFIRIVSTFILNPCWFKLTYSVDININTELSISDTNILLLIENINYLLKALLLFLILTGLVIIHIIVITDKMRTILKKRREKEQDLIKKLIEQNYSNVY</sequence>
<protein>
    <recommendedName>
        <fullName evidence="4">G-protein coupled receptors family 1 profile domain-containing protein</fullName>
    </recommendedName>
</protein>
<evidence type="ECO:0000313" key="2">
    <source>
        <dbReference type="EMBL" id="KAI6646687.1"/>
    </source>
</evidence>
<feature type="transmembrane region" description="Helical" evidence="1">
    <location>
        <begin position="76"/>
        <end position="98"/>
    </location>
</feature>
<evidence type="ECO:0000256" key="1">
    <source>
        <dbReference type="SAM" id="Phobius"/>
    </source>
</evidence>
<dbReference type="Proteomes" id="UP001165289">
    <property type="component" value="Unassembled WGS sequence"/>
</dbReference>
<name>A0AAV7JD32_9METZ</name>
<evidence type="ECO:0000313" key="3">
    <source>
        <dbReference type="Proteomes" id="UP001165289"/>
    </source>
</evidence>
<gene>
    <name evidence="2" type="ORF">LOD99_12808</name>
</gene>
<keyword evidence="1" id="KW-0812">Transmembrane</keyword>
<comment type="caution">
    <text evidence="2">The sequence shown here is derived from an EMBL/GenBank/DDBJ whole genome shotgun (WGS) entry which is preliminary data.</text>
</comment>